<dbReference type="InterPro" id="IPR038109">
    <property type="entry name" value="DNA_bind_recomb_sf"/>
</dbReference>
<feature type="domain" description="Recombinase" evidence="3">
    <location>
        <begin position="167"/>
        <end position="285"/>
    </location>
</feature>
<dbReference type="Pfam" id="PF00239">
    <property type="entry name" value="Resolvase"/>
    <property type="match status" value="1"/>
</dbReference>
<dbReference type="InterPro" id="IPR011109">
    <property type="entry name" value="DNA_bind_recombinase_dom"/>
</dbReference>
<dbReference type="PANTHER" id="PTHR30461">
    <property type="entry name" value="DNA-INVERTASE FROM LAMBDOID PROPHAGE"/>
    <property type="match status" value="1"/>
</dbReference>
<dbReference type="PROSITE" id="PS51736">
    <property type="entry name" value="RECOMBINASES_3"/>
    <property type="match status" value="1"/>
</dbReference>
<dbReference type="RefSeq" id="WP_150444277.1">
    <property type="nucleotide sequence ID" value="NZ_VYQE01000002.1"/>
</dbReference>
<evidence type="ECO:0000259" key="2">
    <source>
        <dbReference type="PROSITE" id="PS51736"/>
    </source>
</evidence>
<dbReference type="Proteomes" id="UP000326554">
    <property type="component" value="Unassembled WGS sequence"/>
</dbReference>
<feature type="region of interest" description="Disordered" evidence="1">
    <location>
        <begin position="219"/>
        <end position="238"/>
    </location>
</feature>
<proteinExistence type="predicted"/>
<protein>
    <submittedName>
        <fullName evidence="4">Recombinase family protein</fullName>
    </submittedName>
</protein>
<dbReference type="Pfam" id="PF07508">
    <property type="entry name" value="Recombinase"/>
    <property type="match status" value="1"/>
</dbReference>
<accession>A0A5J5GMJ6</accession>
<keyword evidence="5" id="KW-1185">Reference proteome</keyword>
<reference evidence="4 5" key="1">
    <citation type="submission" date="2019-09" db="EMBL/GenBank/DDBJ databases">
        <authorList>
            <person name="Park J.-S."/>
            <person name="Choi H.-J."/>
        </authorList>
    </citation>
    <scope>NUCLEOTIDE SEQUENCE [LARGE SCALE GENOMIC DNA]</scope>
    <source>
        <strain evidence="4 5">176SS1-4</strain>
    </source>
</reference>
<gene>
    <name evidence="4" type="ORF">F3S47_05615</name>
</gene>
<feature type="domain" description="Resolvase/invertase-type recombinase catalytic" evidence="2">
    <location>
        <begin position="7"/>
        <end position="159"/>
    </location>
</feature>
<dbReference type="PROSITE" id="PS51737">
    <property type="entry name" value="RECOMBINASE_DNA_BIND"/>
    <property type="match status" value="1"/>
</dbReference>
<dbReference type="SUPFAM" id="SSF53041">
    <property type="entry name" value="Resolvase-like"/>
    <property type="match status" value="1"/>
</dbReference>
<evidence type="ECO:0000313" key="5">
    <source>
        <dbReference type="Proteomes" id="UP000326554"/>
    </source>
</evidence>
<dbReference type="Gene3D" id="3.40.50.1390">
    <property type="entry name" value="Resolvase, N-terminal catalytic domain"/>
    <property type="match status" value="1"/>
</dbReference>
<dbReference type="EMBL" id="VYQE01000002">
    <property type="protein sequence ID" value="KAA9008744.1"/>
    <property type="molecule type" value="Genomic_DNA"/>
</dbReference>
<dbReference type="CDD" id="cd03768">
    <property type="entry name" value="SR_ResInv"/>
    <property type="match status" value="1"/>
</dbReference>
<dbReference type="GO" id="GO:0003677">
    <property type="term" value="F:DNA binding"/>
    <property type="evidence" value="ECO:0007669"/>
    <property type="project" value="InterPro"/>
</dbReference>
<evidence type="ECO:0000256" key="1">
    <source>
        <dbReference type="SAM" id="MobiDB-lite"/>
    </source>
</evidence>
<dbReference type="InterPro" id="IPR036162">
    <property type="entry name" value="Resolvase-like_N_sf"/>
</dbReference>
<name>A0A5J5GMJ6_9RHOB</name>
<dbReference type="InterPro" id="IPR050639">
    <property type="entry name" value="SSR_resolvase"/>
</dbReference>
<evidence type="ECO:0000313" key="4">
    <source>
        <dbReference type="EMBL" id="KAA9008744.1"/>
    </source>
</evidence>
<dbReference type="GO" id="GO:0000150">
    <property type="term" value="F:DNA strand exchange activity"/>
    <property type="evidence" value="ECO:0007669"/>
    <property type="project" value="InterPro"/>
</dbReference>
<sequence length="556" mass="61481">MTKTRIRCAIYTRKSSDEGLDQEFNSLDAQHEACAAYIASQKHEGWSLVRTRFDDGGVSGGTLHRPALQRLVAEIEAGRIDMVVVYKIDRLTRSLADFAKLVESLEAASCSFVSVTQAFNTSSSMGRLTLNMLLSFAQFEREVTAERIRDKIAASKRKGLWMGGLPPLGYDPHPDPQVRQLVPNEAEAVTIRALFHLYAEHGCLNAVARAAADRGLLSKQRRSASGNSSGGGPLSRGQIHHILRNPVYVGRIRHKDTTWPAQHPAIVDDDLWKNVQDRLGERGHRRRDPNRKQVSADSALLKGKLRDGTGDRLTPTRVQRGGRHYRYYVSNRLISGSPDRSALRIPAIELERRVTEIVAGHIQAAGERHRLATPSDAVASHSLSERATACASNLRDDPRQALARLIEGVTLATGQITIGLDGTALAAALDLKEEEIERESVTIAMPLQYRRRGQETRIVIGDLKRTPDATLLRALRMAHRWATSIRDGVSLAQIARQENVGPRYVAKLLPLAMLSPRIQDAVIAGTQPVEMTLERLLNSPLPFDWTDQERAVGLAP</sequence>
<organism evidence="4 5">
    <name type="scientific">Histidinibacterium aquaticum</name>
    <dbReference type="NCBI Taxonomy" id="2613962"/>
    <lineage>
        <taxon>Bacteria</taxon>
        <taxon>Pseudomonadati</taxon>
        <taxon>Pseudomonadota</taxon>
        <taxon>Alphaproteobacteria</taxon>
        <taxon>Rhodobacterales</taxon>
        <taxon>Paracoccaceae</taxon>
        <taxon>Histidinibacterium</taxon>
    </lineage>
</organism>
<dbReference type="SMART" id="SM00857">
    <property type="entry name" value="Resolvase"/>
    <property type="match status" value="1"/>
</dbReference>
<dbReference type="PANTHER" id="PTHR30461:SF23">
    <property type="entry name" value="DNA RECOMBINASE-RELATED"/>
    <property type="match status" value="1"/>
</dbReference>
<evidence type="ECO:0000259" key="3">
    <source>
        <dbReference type="PROSITE" id="PS51737"/>
    </source>
</evidence>
<dbReference type="AlphaFoldDB" id="A0A5J5GMJ6"/>
<dbReference type="InterPro" id="IPR006119">
    <property type="entry name" value="Resolv_N"/>
</dbReference>
<dbReference type="SUPFAM" id="SSF109709">
    <property type="entry name" value="KorB DNA-binding domain-like"/>
    <property type="match status" value="1"/>
</dbReference>
<dbReference type="Gene3D" id="3.90.1750.20">
    <property type="entry name" value="Putative Large Serine Recombinase, Chain B, Domain 2"/>
    <property type="match status" value="1"/>
</dbReference>
<comment type="caution">
    <text evidence="4">The sequence shown here is derived from an EMBL/GenBank/DDBJ whole genome shotgun (WGS) entry which is preliminary data.</text>
</comment>